<feature type="region of interest" description="Disordered" evidence="2">
    <location>
        <begin position="1"/>
        <end position="29"/>
    </location>
</feature>
<dbReference type="Gene3D" id="3.30.559.10">
    <property type="entry name" value="Chloramphenicol acetyltransferase-like domain"/>
    <property type="match status" value="2"/>
</dbReference>
<dbReference type="InterPro" id="IPR050898">
    <property type="entry name" value="Plant_acyltransferase"/>
</dbReference>
<reference evidence="4" key="2">
    <citation type="submission" date="2013-12" db="EMBL/GenBank/DDBJ databases">
        <authorList>
            <person name="Yu Y."/>
            <person name="Lee S."/>
            <person name="de Baynast K."/>
            <person name="Wissotski M."/>
            <person name="Liu L."/>
            <person name="Talag J."/>
            <person name="Goicoechea J."/>
            <person name="Angelova A."/>
            <person name="Jetty R."/>
            <person name="Kudrna D."/>
            <person name="Golser W."/>
            <person name="Rivera L."/>
            <person name="Zhang J."/>
            <person name="Wing R."/>
        </authorList>
    </citation>
    <scope>NUCLEOTIDE SEQUENCE</scope>
</reference>
<reference evidence="3" key="3">
    <citation type="submission" date="2015-04" db="UniProtKB">
        <authorList>
            <consortium name="EnsemblPlants"/>
        </authorList>
    </citation>
    <scope>IDENTIFICATION</scope>
</reference>
<evidence type="ECO:0000313" key="3">
    <source>
        <dbReference type="EnsemblPlants" id="LPERR10G03540.1"/>
    </source>
</evidence>
<dbReference type="PANTHER" id="PTHR31147:SF54">
    <property type="entry name" value="OS10G0105900 PROTEIN"/>
    <property type="match status" value="1"/>
</dbReference>
<dbReference type="eggNOG" id="ENOG502QUSI">
    <property type="taxonomic scope" value="Eukaryota"/>
</dbReference>
<dbReference type="EnsemblPlants" id="LPERR10G03540.1">
    <property type="protein sequence ID" value="LPERR10G03540.1"/>
    <property type="gene ID" value="LPERR10G03540"/>
</dbReference>
<dbReference type="HOGENOM" id="CLU_014546_2_2_1"/>
<dbReference type="PANTHER" id="PTHR31147">
    <property type="entry name" value="ACYL TRANSFERASE 4"/>
    <property type="match status" value="1"/>
</dbReference>
<feature type="compositionally biased region" description="Basic and acidic residues" evidence="2">
    <location>
        <begin position="7"/>
        <end position="29"/>
    </location>
</feature>
<evidence type="ECO:0000256" key="1">
    <source>
        <dbReference type="ARBA" id="ARBA00009861"/>
    </source>
</evidence>
<dbReference type="Gramene" id="LPERR10G03540.1">
    <property type="protein sequence ID" value="LPERR10G03540.1"/>
    <property type="gene ID" value="LPERR10G03540"/>
</dbReference>
<accession>A0A0D9XIE4</accession>
<sequence length="489" mass="53722">MLKFTTRRSEPELLRPARPTPRETKSLSDLDDQRTLRYYETVVGFFHRCDHDNGGDITTPAVVDPAKAIRAALAEALVYYYPIAGRLREEEVIDGGTGRLVVDCTGEGVVFVEADADVRLEDFGQPLLPPYPCVGELLCDAGNTRAVVGKPLLLMQVTRLKCGGFVLGFHICHNIADGFGMAQLTMAIADLARGEPAPTIPPVWSRHILTARRLAPPLTPSPSSSSATITAHDNDDTIRHPRRATTATTTTQVDAMLSTPPHRMVVEYFLFGPREVSTLRAQLPARLAESTTAFEILTAVMWRCRTAALGYGADSRVRLMITMNARGRWNDHTPLPLGYYGNAHVSPVAEANAGELLARPLADTVELVRRTKRGMTRERMAAMVDTVARLREWPPSGMDKVYEVSDIKWTAVDVLKFGWAELAGGGIPLAGDLTSKLGSDHMRCWNAAGEVSTVVSMLLPRVAMARFKKEMAVWLNKDDEKSLTIMSSL</sequence>
<evidence type="ECO:0000313" key="4">
    <source>
        <dbReference type="Proteomes" id="UP000032180"/>
    </source>
</evidence>
<dbReference type="GO" id="GO:0050734">
    <property type="term" value="F:hydroxycinnamoyltransferase activity"/>
    <property type="evidence" value="ECO:0007669"/>
    <property type="project" value="UniProtKB-ARBA"/>
</dbReference>
<dbReference type="InterPro" id="IPR023213">
    <property type="entry name" value="CAT-like_dom_sf"/>
</dbReference>
<protein>
    <submittedName>
        <fullName evidence="3">Uncharacterized protein</fullName>
    </submittedName>
</protein>
<dbReference type="STRING" id="77586.A0A0D9XIE4"/>
<keyword evidence="4" id="KW-1185">Reference proteome</keyword>
<dbReference type="AlphaFoldDB" id="A0A0D9XIE4"/>
<dbReference type="Proteomes" id="UP000032180">
    <property type="component" value="Chromosome 10"/>
</dbReference>
<organism evidence="3 4">
    <name type="scientific">Leersia perrieri</name>
    <dbReference type="NCBI Taxonomy" id="77586"/>
    <lineage>
        <taxon>Eukaryota</taxon>
        <taxon>Viridiplantae</taxon>
        <taxon>Streptophyta</taxon>
        <taxon>Embryophyta</taxon>
        <taxon>Tracheophyta</taxon>
        <taxon>Spermatophyta</taxon>
        <taxon>Magnoliopsida</taxon>
        <taxon>Liliopsida</taxon>
        <taxon>Poales</taxon>
        <taxon>Poaceae</taxon>
        <taxon>BOP clade</taxon>
        <taxon>Oryzoideae</taxon>
        <taxon>Oryzeae</taxon>
        <taxon>Oryzinae</taxon>
        <taxon>Leersia</taxon>
    </lineage>
</organism>
<feature type="region of interest" description="Disordered" evidence="2">
    <location>
        <begin position="217"/>
        <end position="250"/>
    </location>
</feature>
<evidence type="ECO:0000256" key="2">
    <source>
        <dbReference type="SAM" id="MobiDB-lite"/>
    </source>
</evidence>
<proteinExistence type="inferred from homology"/>
<comment type="similarity">
    <text evidence="1">Belongs to the plant acyltransferase family.</text>
</comment>
<dbReference type="Pfam" id="PF02458">
    <property type="entry name" value="Transferase"/>
    <property type="match status" value="1"/>
</dbReference>
<reference evidence="3 4" key="1">
    <citation type="submission" date="2012-08" db="EMBL/GenBank/DDBJ databases">
        <title>Oryza genome evolution.</title>
        <authorList>
            <person name="Wing R.A."/>
        </authorList>
    </citation>
    <scope>NUCLEOTIDE SEQUENCE</scope>
</reference>
<name>A0A0D9XIE4_9ORYZ</name>